<proteinExistence type="predicted"/>
<sequence length="47" mass="5898">MVDDISQITPCRRHKNIFTFFCRYTLKKPELRAEKKHPQVLFQFHWY</sequence>
<dbReference type="AlphaFoldDB" id="A0A486XIY9"/>
<reference evidence="1" key="1">
    <citation type="submission" date="2019-04" db="EMBL/GenBank/DDBJ databases">
        <authorList>
            <person name="Brambilla D."/>
        </authorList>
    </citation>
    <scope>NUCLEOTIDE SEQUENCE</scope>
    <source>
        <strain evidence="1">BAL1</strain>
    </source>
</reference>
<name>A0A486XIY9_9GAMM</name>
<dbReference type="EMBL" id="CAAJGR010000053">
    <property type="protein sequence ID" value="VHO02110.1"/>
    <property type="molecule type" value="Genomic_DNA"/>
</dbReference>
<evidence type="ECO:0000313" key="1">
    <source>
        <dbReference type="EMBL" id="VHO02110.1"/>
    </source>
</evidence>
<protein>
    <submittedName>
        <fullName evidence="1">Uncharacterized protein</fullName>
    </submittedName>
</protein>
<organism evidence="1">
    <name type="scientific">Rheinheimera sp. BAL341</name>
    <dbReference type="NCBI Taxonomy" id="1708203"/>
    <lineage>
        <taxon>Bacteria</taxon>
        <taxon>Pseudomonadati</taxon>
        <taxon>Pseudomonadota</taxon>
        <taxon>Gammaproteobacteria</taxon>
        <taxon>Chromatiales</taxon>
        <taxon>Chromatiaceae</taxon>
        <taxon>Rheinheimera</taxon>
    </lineage>
</organism>
<accession>A0A486XIY9</accession>
<gene>
    <name evidence="1" type="ORF">BAL341_562</name>
</gene>